<evidence type="ECO:0000313" key="4">
    <source>
        <dbReference type="Proteomes" id="UP000198362"/>
    </source>
</evidence>
<dbReference type="AlphaFoldDB" id="A0A239MU48"/>
<dbReference type="Proteomes" id="UP000198362">
    <property type="component" value="Unassembled WGS sequence"/>
</dbReference>
<protein>
    <submittedName>
        <fullName evidence="3">Type VII secretion protein EccB</fullName>
    </submittedName>
</protein>
<dbReference type="RefSeq" id="WP_089250020.1">
    <property type="nucleotide sequence ID" value="NZ_FZPH01000006.1"/>
</dbReference>
<organism evidence="3 4">
    <name type="scientific">Asanoa hainanensis</name>
    <dbReference type="NCBI Taxonomy" id="560556"/>
    <lineage>
        <taxon>Bacteria</taxon>
        <taxon>Bacillati</taxon>
        <taxon>Actinomycetota</taxon>
        <taxon>Actinomycetes</taxon>
        <taxon>Micromonosporales</taxon>
        <taxon>Micromonosporaceae</taxon>
        <taxon>Asanoa</taxon>
    </lineage>
</organism>
<dbReference type="InterPro" id="IPR044857">
    <property type="entry name" value="T7SS_EccB_R1"/>
</dbReference>
<feature type="region of interest" description="Disordered" evidence="1">
    <location>
        <begin position="241"/>
        <end position="261"/>
    </location>
</feature>
<name>A0A239MU48_9ACTN</name>
<accession>A0A239MU48</accession>
<keyword evidence="2" id="KW-0812">Transmembrane</keyword>
<keyword evidence="4" id="KW-1185">Reference proteome</keyword>
<dbReference type="Gene3D" id="3.30.2390.20">
    <property type="entry name" value="Type VII secretion system EccB, repeat 1 domain"/>
    <property type="match status" value="1"/>
</dbReference>
<proteinExistence type="predicted"/>
<gene>
    <name evidence="3" type="ORF">SAMN05421812_106251</name>
</gene>
<evidence type="ECO:0000313" key="3">
    <source>
        <dbReference type="EMBL" id="SNT45488.1"/>
    </source>
</evidence>
<dbReference type="GO" id="GO:0005576">
    <property type="term" value="C:extracellular region"/>
    <property type="evidence" value="ECO:0007669"/>
    <property type="project" value="TreeGrafter"/>
</dbReference>
<keyword evidence="2" id="KW-1133">Transmembrane helix</keyword>
<dbReference type="PANTHER" id="PTHR40765:SF2">
    <property type="entry name" value="ESX-2 SECRETION SYSTEM ATPASE ECCB2"/>
    <property type="match status" value="1"/>
</dbReference>
<feature type="transmembrane region" description="Helical" evidence="2">
    <location>
        <begin position="39"/>
        <end position="61"/>
    </location>
</feature>
<reference evidence="3 4" key="1">
    <citation type="submission" date="2017-06" db="EMBL/GenBank/DDBJ databases">
        <authorList>
            <person name="Kim H.J."/>
            <person name="Triplett B.A."/>
        </authorList>
    </citation>
    <scope>NUCLEOTIDE SEQUENCE [LARGE SCALE GENOMIC DNA]</scope>
    <source>
        <strain evidence="3 4">CGMCC 4.5593</strain>
    </source>
</reference>
<keyword evidence="2" id="KW-0472">Membrane</keyword>
<evidence type="ECO:0000256" key="1">
    <source>
        <dbReference type="SAM" id="MobiDB-lite"/>
    </source>
</evidence>
<sequence length="468" mass="48103">MRSRQEQVQAHRFITRRIVSGLLSGEPETTDLPMRRFGLALFGSVMVAAIVFAIVGVIGLVNPGGGKPASGELIIMRETGARYVLADNTLYPVLNWTSALLFAGTEKPAMRQMSRDSLSAYAVGEPIGIVGAPDPPPDRGSLLRLPWSVCSTPPQGAGAPTTTVFVGREPAGGTSLGTDAALLLSTPADDSGPVATYLVLGDRRYKVVDETTLTALELAAVTPVVVGKALLNGISAGPDLRRPQIEDAGQTSPREVAGDSGEIGQVYRNGSQRYVLTRDGLVTIGSVSAKLLLADDPREIEISAAEAASALVRGATVEPKDFPATLPAIPSGQGVDPMLCAVHNGTSAGGVTAQVRRYSVAPAVVGASAAGAGRDGVGTADRVVVASGKGALVRAEPAPGVNADTTAYLVTDQGYKYPLRTDGEVNAAVALGYSGVDPLPVPMTLLSLLPNGPMLDPGAAKNFVRPAG</sequence>
<dbReference type="PANTHER" id="PTHR40765">
    <property type="entry name" value="ESX-2 SECRETION SYSTEM ATPASE ECCB2"/>
    <property type="match status" value="1"/>
</dbReference>
<dbReference type="Pfam" id="PF05108">
    <property type="entry name" value="T7SS_ESX1_EccB"/>
    <property type="match status" value="1"/>
</dbReference>
<dbReference type="EMBL" id="FZPH01000006">
    <property type="protein sequence ID" value="SNT45488.1"/>
    <property type="molecule type" value="Genomic_DNA"/>
</dbReference>
<dbReference type="NCBIfam" id="TIGR03919">
    <property type="entry name" value="T7SS_EccB"/>
    <property type="match status" value="1"/>
</dbReference>
<dbReference type="InterPro" id="IPR007795">
    <property type="entry name" value="T7SS_EccB"/>
</dbReference>
<evidence type="ECO:0000256" key="2">
    <source>
        <dbReference type="SAM" id="Phobius"/>
    </source>
</evidence>
<dbReference type="OrthoDB" id="3847604at2"/>